<evidence type="ECO:0000313" key="4">
    <source>
        <dbReference type="EMBL" id="GAA4543927.1"/>
    </source>
</evidence>
<dbReference type="InterPro" id="IPR036188">
    <property type="entry name" value="FAD/NAD-bd_sf"/>
</dbReference>
<dbReference type="PANTHER" id="PTHR43476">
    <property type="entry name" value="3-(3-HYDROXY-PHENYL)PROPIONATE/3-HYDROXYCINNAMIC ACID HYDROXYLASE"/>
    <property type="match status" value="1"/>
</dbReference>
<evidence type="ECO:0000259" key="3">
    <source>
        <dbReference type="Pfam" id="PF01494"/>
    </source>
</evidence>
<sequence>MKPSTDVLVVGAGPVGLLTALGLARAGLRVEIVERGSGIGDSPRAMTYLWFVLDGLAELGVLDDVERESLLSLDGLTLRVLRTGEVVEWGKVSLEEITGRPYNNVHLGQDRLGTIALRHLERHDGVTVHWDTRVTGLTQTDDRVRVATEGPDGSTELTAGWVVGADGAGSTVREAVGLGFDGMTWPERFVATNLRYPFDDHGFNDANMVVDPMYGAVVAKIDDRGLWRVTYAEDLDLPVESVLDRMPAVLRSVLPGSEDYELVHHSPYRMHQRAADTFRAGRVLLAGDAAHATNPTGGLGLISGLLDLYVLWPALAAVVRGEASDSVLDRWAADRRRTFLEIASPMASNFKQLVYHTDPARLEEALAGPRSVAGDPEKVKAAALGMAQLRSPQLVPEPA</sequence>
<dbReference type="EMBL" id="BAABGT010000028">
    <property type="protein sequence ID" value="GAA4543927.1"/>
    <property type="molecule type" value="Genomic_DNA"/>
</dbReference>
<evidence type="ECO:0000313" key="5">
    <source>
        <dbReference type="Proteomes" id="UP001501598"/>
    </source>
</evidence>
<reference evidence="5" key="1">
    <citation type="journal article" date="2019" name="Int. J. Syst. Evol. Microbiol.">
        <title>The Global Catalogue of Microorganisms (GCM) 10K type strain sequencing project: providing services to taxonomists for standard genome sequencing and annotation.</title>
        <authorList>
            <consortium name="The Broad Institute Genomics Platform"/>
            <consortium name="The Broad Institute Genome Sequencing Center for Infectious Disease"/>
            <person name="Wu L."/>
            <person name="Ma J."/>
        </authorList>
    </citation>
    <scope>NUCLEOTIDE SEQUENCE [LARGE SCALE GENOMIC DNA]</scope>
    <source>
        <strain evidence="5">JCM 17906</strain>
    </source>
</reference>
<comment type="caution">
    <text evidence="4">The sequence shown here is derived from an EMBL/GenBank/DDBJ whole genome shotgun (WGS) entry which is preliminary data.</text>
</comment>
<proteinExistence type="predicted"/>
<dbReference type="InterPro" id="IPR002938">
    <property type="entry name" value="FAD-bd"/>
</dbReference>
<organism evidence="4 5">
    <name type="scientific">Pseudonocardia xishanensis</name>
    <dbReference type="NCBI Taxonomy" id="630995"/>
    <lineage>
        <taxon>Bacteria</taxon>
        <taxon>Bacillati</taxon>
        <taxon>Actinomycetota</taxon>
        <taxon>Actinomycetes</taxon>
        <taxon>Pseudonocardiales</taxon>
        <taxon>Pseudonocardiaceae</taxon>
        <taxon>Pseudonocardia</taxon>
    </lineage>
</organism>
<protein>
    <submittedName>
        <fullName evidence="4">NAD(P)/FAD-dependent oxidoreductase</fullName>
    </submittedName>
</protein>
<dbReference type="Gene3D" id="3.50.50.60">
    <property type="entry name" value="FAD/NAD(P)-binding domain"/>
    <property type="match status" value="1"/>
</dbReference>
<dbReference type="PANTHER" id="PTHR43476:SF4">
    <property type="entry name" value="BLR0106 PROTEIN"/>
    <property type="match status" value="1"/>
</dbReference>
<feature type="domain" description="FAD-binding" evidence="3">
    <location>
        <begin position="5"/>
        <end position="337"/>
    </location>
</feature>
<gene>
    <name evidence="4" type="ORF">GCM10023175_21310</name>
</gene>
<keyword evidence="1" id="KW-0560">Oxidoreductase</keyword>
<dbReference type="Proteomes" id="UP001501598">
    <property type="component" value="Unassembled WGS sequence"/>
</dbReference>
<dbReference type="Gene3D" id="3.30.70.2450">
    <property type="match status" value="1"/>
</dbReference>
<keyword evidence="5" id="KW-1185">Reference proteome</keyword>
<dbReference type="SUPFAM" id="SSF51905">
    <property type="entry name" value="FAD/NAD(P)-binding domain"/>
    <property type="match status" value="1"/>
</dbReference>
<evidence type="ECO:0000256" key="2">
    <source>
        <dbReference type="ARBA" id="ARBA00023027"/>
    </source>
</evidence>
<dbReference type="RefSeq" id="WP_345415362.1">
    <property type="nucleotide sequence ID" value="NZ_BAABGT010000028.1"/>
</dbReference>
<accession>A0ABP8RPN4</accession>
<dbReference type="InterPro" id="IPR050631">
    <property type="entry name" value="PheA/TfdB_FAD_monoxygenase"/>
</dbReference>
<keyword evidence="2" id="KW-0520">NAD</keyword>
<name>A0ABP8RPN4_9PSEU</name>
<dbReference type="PRINTS" id="PR00420">
    <property type="entry name" value="RNGMNOXGNASE"/>
</dbReference>
<dbReference type="Pfam" id="PF01494">
    <property type="entry name" value="FAD_binding_3"/>
    <property type="match status" value="1"/>
</dbReference>
<evidence type="ECO:0000256" key="1">
    <source>
        <dbReference type="ARBA" id="ARBA00023002"/>
    </source>
</evidence>